<dbReference type="EMBL" id="JBHSFW010000006">
    <property type="protein sequence ID" value="MFC4619246.1"/>
    <property type="molecule type" value="Genomic_DNA"/>
</dbReference>
<sequence>MFVNERIKPIKLLKSEALLRRLDPDHPKRSKIMDDILGRRAGYHGELEVDYHISLLPEKSYIIYRGLRLEKDRHVVQMDLVIITQYGLLIIEIKNFTGTLFFDKHSGQMLRRYKDIEEGYADPIAQVKRQCYLLKEMLAEIQMKNIPINHLVAIAFPSTILKTNPGNEHIFKTVLHADHLCDRIKEIEKQPAKRLTEKQKDQLTDFFRRHQTPEPVNILESYKISKDELISGVQCPFCKRYPMKYVNGKWICKWCKQQSRTAHEQALLDFSLLLSPTINNFQCRNYLGLTSVKVARTLLKKMKLLPIGKGKGVFYQLPQS</sequence>
<evidence type="ECO:0000313" key="2">
    <source>
        <dbReference type="EMBL" id="MFC4619246.1"/>
    </source>
</evidence>
<dbReference type="InterPro" id="IPR011528">
    <property type="entry name" value="NERD"/>
</dbReference>
<protein>
    <submittedName>
        <fullName evidence="2">Nuclease-related domain-containing protein</fullName>
    </submittedName>
</protein>
<keyword evidence="3" id="KW-1185">Reference proteome</keyword>
<dbReference type="RefSeq" id="WP_376846340.1">
    <property type="nucleotide sequence ID" value="NZ_JBHSFW010000006.1"/>
</dbReference>
<proteinExistence type="predicted"/>
<feature type="domain" description="NERD" evidence="1">
    <location>
        <begin position="41"/>
        <end position="157"/>
    </location>
</feature>
<reference evidence="3" key="1">
    <citation type="journal article" date="2019" name="Int. J. Syst. Evol. Microbiol.">
        <title>The Global Catalogue of Microorganisms (GCM) 10K type strain sequencing project: providing services to taxonomists for standard genome sequencing and annotation.</title>
        <authorList>
            <consortium name="The Broad Institute Genomics Platform"/>
            <consortium name="The Broad Institute Genome Sequencing Center for Infectious Disease"/>
            <person name="Wu L."/>
            <person name="Ma J."/>
        </authorList>
    </citation>
    <scope>NUCLEOTIDE SEQUENCE [LARGE SCALE GENOMIC DNA]</scope>
    <source>
        <strain evidence="3">CGMCC 1.16306</strain>
    </source>
</reference>
<name>A0ABV9GQS7_9BACL</name>
<dbReference type="Proteomes" id="UP001596022">
    <property type="component" value="Unassembled WGS sequence"/>
</dbReference>
<dbReference type="Pfam" id="PF08378">
    <property type="entry name" value="NERD"/>
    <property type="match status" value="1"/>
</dbReference>
<dbReference type="PROSITE" id="PS50965">
    <property type="entry name" value="NERD"/>
    <property type="match status" value="1"/>
</dbReference>
<accession>A0ABV9GQS7</accession>
<comment type="caution">
    <text evidence="2">The sequence shown here is derived from an EMBL/GenBank/DDBJ whole genome shotgun (WGS) entry which is preliminary data.</text>
</comment>
<evidence type="ECO:0000313" key="3">
    <source>
        <dbReference type="Proteomes" id="UP001596022"/>
    </source>
</evidence>
<evidence type="ECO:0000259" key="1">
    <source>
        <dbReference type="PROSITE" id="PS50965"/>
    </source>
</evidence>
<gene>
    <name evidence="2" type="ORF">ACFO4N_11025</name>
</gene>
<organism evidence="2 3">
    <name type="scientific">Camelliibacillus cellulosilyticus</name>
    <dbReference type="NCBI Taxonomy" id="2174486"/>
    <lineage>
        <taxon>Bacteria</taxon>
        <taxon>Bacillati</taxon>
        <taxon>Bacillota</taxon>
        <taxon>Bacilli</taxon>
        <taxon>Bacillales</taxon>
        <taxon>Sporolactobacillaceae</taxon>
        <taxon>Camelliibacillus</taxon>
    </lineage>
</organism>